<evidence type="ECO:0000313" key="3">
    <source>
        <dbReference type="Proteomes" id="UP001159405"/>
    </source>
</evidence>
<comment type="caution">
    <text evidence="2">The sequence shown here is derived from an EMBL/GenBank/DDBJ whole genome shotgun (WGS) entry which is preliminary data.</text>
</comment>
<evidence type="ECO:0000313" key="2">
    <source>
        <dbReference type="EMBL" id="CAH3109953.1"/>
    </source>
</evidence>
<evidence type="ECO:0000256" key="1">
    <source>
        <dbReference type="SAM" id="MobiDB-lite"/>
    </source>
</evidence>
<accession>A0ABN8NMR3</accession>
<feature type="compositionally biased region" description="Basic and acidic residues" evidence="1">
    <location>
        <begin position="904"/>
        <end position="918"/>
    </location>
</feature>
<feature type="region of interest" description="Disordered" evidence="1">
    <location>
        <begin position="20"/>
        <end position="72"/>
    </location>
</feature>
<reference evidence="2 3" key="1">
    <citation type="submission" date="2022-05" db="EMBL/GenBank/DDBJ databases">
        <authorList>
            <consortium name="Genoscope - CEA"/>
            <person name="William W."/>
        </authorList>
    </citation>
    <scope>NUCLEOTIDE SEQUENCE [LARGE SCALE GENOMIC DNA]</scope>
</reference>
<feature type="compositionally biased region" description="Polar residues" evidence="1">
    <location>
        <begin position="470"/>
        <end position="480"/>
    </location>
</feature>
<feature type="region of interest" description="Disordered" evidence="1">
    <location>
        <begin position="401"/>
        <end position="626"/>
    </location>
</feature>
<feature type="compositionally biased region" description="Acidic residues" evidence="1">
    <location>
        <begin position="666"/>
        <end position="681"/>
    </location>
</feature>
<feature type="compositionally biased region" description="Basic and acidic residues" evidence="1">
    <location>
        <begin position="817"/>
        <end position="832"/>
    </location>
</feature>
<feature type="compositionally biased region" description="Basic and acidic residues" evidence="1">
    <location>
        <begin position="20"/>
        <end position="33"/>
    </location>
</feature>
<feature type="compositionally biased region" description="Acidic residues" evidence="1">
    <location>
        <begin position="1206"/>
        <end position="1221"/>
    </location>
</feature>
<feature type="compositionally biased region" description="Polar residues" evidence="1">
    <location>
        <begin position="590"/>
        <end position="616"/>
    </location>
</feature>
<feature type="region of interest" description="Disordered" evidence="1">
    <location>
        <begin position="755"/>
        <end position="779"/>
    </location>
</feature>
<feature type="region of interest" description="Disordered" evidence="1">
    <location>
        <begin position="1394"/>
        <end position="1423"/>
    </location>
</feature>
<feature type="compositionally biased region" description="Basic and acidic residues" evidence="1">
    <location>
        <begin position="39"/>
        <end position="60"/>
    </location>
</feature>
<feature type="compositionally biased region" description="Basic and acidic residues" evidence="1">
    <location>
        <begin position="91"/>
        <end position="107"/>
    </location>
</feature>
<sequence>MTSVLPAWKLELIQKKKLKEQGERQKLEDERSRKVSIPEWKRSLLEKKKEGANDSPETKEQAQSVNSVFGPRIIRKTSEKTIAIVNASQRPDAKADDGKLSKKKVFEDNPTQNHSPLYSSPADSNSCVTNVVEIPTEEERKPNKCGSLQREAKDYRESTQRGVALLKDDSKTPVSRYAQSTGLNSFKTKVDSEPVKTPSVLSYKRMFEQSKAEKKDISDLRIVKGTYNMKADVRSDKRTAEGKLFAANDESQLQTLNKGTEHNAQSIHMEKSTSLNVRKTVPSISPKPLKNFVSTPPWLRNSSLKSVPFPAGKNSVQETMVGNINNEVENISKDIHKYDHNSLVIKTSDVMQKEKEDVNPSGTKIPEITAEPVRETLVQPDYKGRELPSLQDHSVQNFSVVKQSDVKEKQKGVKSVKGNESQKYVVITSGNRPEFAPLNEKLLNDVNRDDASQVPNGQESQKDSHESSDDYNASQSTIASLRSMFGPSAGFRRHTSSEENLALKVNQPEPTEHGSVLRKPGQNRRTQPSTVRWSADVLSLTSQPMDDDEDDDNKLMTSPQSDSNIPSSTNSQAKRPPPPTKRWTADVLSVGSQLDENDLSNLSPRSDSNRTFSPISSLERGRSSSLTDIREERGCAYFQHKPNVSQGIEHRMHKLIKKASVSEINIDPDENESDSVSDDELSGLNDLDLKSSEAPNVQGTINDEITDHTLTDSIIMRKDSQLDLSSTEQEIQPVFARKRSVSHDIEQRVSELFHRQLSQQSDQDGAETDDKNNLEDESNIIIDQVVEIDQKSDPEKLFNDPAAVEKPMDFASPSSEEASKGDSDHVVQESKPSKGSVHKLSALFGSSIWKGNKKDKNGVEEKAKIKPSVEVKRQKVPPTEQSSQNQLLQKKEDNKKSNLFSKSQKKEEKSVEKKEKDQSSVNRFPWLKKFSKSEQQYEGSKITDVPGKKQKNNVSSSTDTTSITGHKLGPVQKAGELEEEIASSKQEGAEEKSGENKIIRVKSKNRNNGFIPTTEGVDTVLGAAHSLRPVRKSGKVEQTLVGKLKIISNASYEQAPPKGVYHKPKSSVQPPQEEKKKLPAEVPANSKEASSRKSETHIPVVVTQHWNGHQESPESEESMNEAVPVSSIDEVPVSAIDIPESGESDVIVSVIDVPSSPDVHNTEKFLNGSNDKAVHVSDDISVSVIDLPSPVAKEDEPNTFQGGYLEADEFSDESDTDEVEGSYDFATGEVTHLVNGNIGSDDDDDDDEEEEDDDEDEDVPISYIGSAPQYRVPQVVFDSEPVELKSCLSPKTARRKVKGGKISFKNSPMVHDYPSEEAAKAIFDELEDNNNGKLKTLQNYQPAALVNNGQLKTLQNYQPAALVNNGQLKTLQNYQPAALVNMEKKLVYTVQGSTQSVSNSEEKVHDTFNNKSDPEIKYADDGQGFTDSTDYASALLF</sequence>
<feature type="compositionally biased region" description="Acidic residues" evidence="1">
    <location>
        <begin position="1240"/>
        <end position="1259"/>
    </location>
</feature>
<feature type="region of interest" description="Disordered" evidence="1">
    <location>
        <begin position="791"/>
        <end position="1014"/>
    </location>
</feature>
<feature type="compositionally biased region" description="Polar residues" evidence="1">
    <location>
        <begin position="523"/>
        <end position="532"/>
    </location>
</feature>
<feature type="compositionally biased region" description="Basic and acidic residues" evidence="1">
    <location>
        <begin position="150"/>
        <end position="159"/>
    </location>
</feature>
<gene>
    <name evidence="2" type="ORF">PLOB_00018926</name>
</gene>
<feature type="region of interest" description="Disordered" evidence="1">
    <location>
        <begin position="85"/>
        <end position="176"/>
    </location>
</feature>
<feature type="compositionally biased region" description="Basic and acidic residues" evidence="1">
    <location>
        <begin position="852"/>
        <end position="873"/>
    </location>
</feature>
<feature type="compositionally biased region" description="Basic and acidic residues" evidence="1">
    <location>
        <begin position="442"/>
        <end position="451"/>
    </location>
</feature>
<feature type="region of interest" description="Disordered" evidence="1">
    <location>
        <begin position="1190"/>
        <end position="1261"/>
    </location>
</feature>
<dbReference type="Proteomes" id="UP001159405">
    <property type="component" value="Unassembled WGS sequence"/>
</dbReference>
<dbReference type="EMBL" id="CALNXK010000022">
    <property type="protein sequence ID" value="CAH3109953.1"/>
    <property type="molecule type" value="Genomic_DNA"/>
</dbReference>
<feature type="compositionally biased region" description="Polar residues" evidence="1">
    <location>
        <begin position="555"/>
        <end position="573"/>
    </location>
</feature>
<feature type="compositionally biased region" description="Basic and acidic residues" evidence="1">
    <location>
        <begin position="987"/>
        <end position="998"/>
    </location>
</feature>
<feature type="region of interest" description="Disordered" evidence="1">
    <location>
        <begin position="665"/>
        <end position="694"/>
    </location>
</feature>
<organism evidence="2 3">
    <name type="scientific">Porites lobata</name>
    <dbReference type="NCBI Taxonomy" id="104759"/>
    <lineage>
        <taxon>Eukaryota</taxon>
        <taxon>Metazoa</taxon>
        <taxon>Cnidaria</taxon>
        <taxon>Anthozoa</taxon>
        <taxon>Hexacorallia</taxon>
        <taxon>Scleractinia</taxon>
        <taxon>Fungiina</taxon>
        <taxon>Poritidae</taxon>
        <taxon>Porites</taxon>
    </lineage>
</organism>
<feature type="compositionally biased region" description="Basic and acidic residues" evidence="1">
    <location>
        <begin position="1400"/>
        <end position="1420"/>
    </location>
</feature>
<feature type="compositionally biased region" description="Polar residues" evidence="1">
    <location>
        <begin position="879"/>
        <end position="888"/>
    </location>
</feature>
<protein>
    <submittedName>
        <fullName evidence="2">Uncharacterized protein</fullName>
    </submittedName>
</protein>
<feature type="region of interest" description="Disordered" evidence="1">
    <location>
        <begin position="1047"/>
        <end position="1097"/>
    </location>
</feature>
<feature type="compositionally biased region" description="Polar residues" evidence="1">
    <location>
        <begin position="952"/>
        <end position="964"/>
    </location>
</feature>
<feature type="compositionally biased region" description="Polar residues" evidence="1">
    <location>
        <begin position="109"/>
        <end position="129"/>
    </location>
</feature>
<name>A0ABN8NMR3_9CNID</name>
<keyword evidence="3" id="KW-1185">Reference proteome</keyword>
<proteinExistence type="predicted"/>